<evidence type="ECO:0000313" key="1">
    <source>
        <dbReference type="EMBL" id="KAJ8114847.1"/>
    </source>
</evidence>
<name>A0ACC2II67_9PLEO</name>
<reference evidence="1" key="1">
    <citation type="submission" date="2022-11" db="EMBL/GenBank/DDBJ databases">
        <title>Genome Sequence of Boeremia exigua.</title>
        <authorList>
            <person name="Buettner E."/>
        </authorList>
    </citation>
    <scope>NUCLEOTIDE SEQUENCE</scope>
    <source>
        <strain evidence="1">CU02</strain>
    </source>
</reference>
<dbReference type="EMBL" id="JAPHNI010000171">
    <property type="protein sequence ID" value="KAJ8114847.1"/>
    <property type="molecule type" value="Genomic_DNA"/>
</dbReference>
<dbReference type="Proteomes" id="UP001153331">
    <property type="component" value="Unassembled WGS sequence"/>
</dbReference>
<proteinExistence type="predicted"/>
<evidence type="ECO:0000313" key="2">
    <source>
        <dbReference type="Proteomes" id="UP001153331"/>
    </source>
</evidence>
<protein>
    <submittedName>
        <fullName evidence="1">Uncharacterized protein</fullName>
    </submittedName>
</protein>
<comment type="caution">
    <text evidence="1">The sequence shown here is derived from an EMBL/GenBank/DDBJ whole genome shotgun (WGS) entry which is preliminary data.</text>
</comment>
<sequence length="190" mass="21130">MLRRTAARQILTRNTRRNLSIEPQAPPPQPPKQPSKVGAFYKSFSAPILKCFLGALFTYQLAYFGWLKLETIEEAHEKRTEIKGLQEELASAINNKRREAEGVAEKVGDKIGEAKGKVLEGTEKAKKGGWWPCGIVCTCSEVQMSVGWPNKNRTLSPMFKNLFSIRGLTTDNRPAAASLVKDNLGLRATQ</sequence>
<organism evidence="1 2">
    <name type="scientific">Boeremia exigua</name>
    <dbReference type="NCBI Taxonomy" id="749465"/>
    <lineage>
        <taxon>Eukaryota</taxon>
        <taxon>Fungi</taxon>
        <taxon>Dikarya</taxon>
        <taxon>Ascomycota</taxon>
        <taxon>Pezizomycotina</taxon>
        <taxon>Dothideomycetes</taxon>
        <taxon>Pleosporomycetidae</taxon>
        <taxon>Pleosporales</taxon>
        <taxon>Pleosporineae</taxon>
        <taxon>Didymellaceae</taxon>
        <taxon>Boeremia</taxon>
    </lineage>
</organism>
<accession>A0ACC2II67</accession>
<keyword evidence="2" id="KW-1185">Reference proteome</keyword>
<gene>
    <name evidence="1" type="ORF">OPT61_g3367</name>
</gene>